<evidence type="ECO:0000256" key="3">
    <source>
        <dbReference type="ARBA" id="ARBA00022741"/>
    </source>
</evidence>
<dbReference type="Gene3D" id="3.40.980.20">
    <property type="entry name" value="Four-carbon acid sugar kinase, nucleotide binding domain"/>
    <property type="match status" value="1"/>
</dbReference>
<dbReference type="InterPro" id="IPR031475">
    <property type="entry name" value="NBD_C"/>
</dbReference>
<accession>A0A4R7KCB4</accession>
<dbReference type="InterPro" id="IPR010737">
    <property type="entry name" value="4-carb_acid_sugar_kinase_N"/>
</dbReference>
<evidence type="ECO:0000256" key="5">
    <source>
        <dbReference type="ARBA" id="ARBA00022840"/>
    </source>
</evidence>
<feature type="domain" description="Four-carbon acid sugar kinase N-terminal" evidence="7">
    <location>
        <begin position="99"/>
        <end position="310"/>
    </location>
</feature>
<keyword evidence="3" id="KW-0547">Nucleotide-binding</keyword>
<dbReference type="SUPFAM" id="SSF142764">
    <property type="entry name" value="YgbK-like"/>
    <property type="match status" value="1"/>
</dbReference>
<dbReference type="Gene3D" id="3.40.50.10840">
    <property type="entry name" value="Putative sugar-binding, N-terminal domain"/>
    <property type="match status" value="1"/>
</dbReference>
<keyword evidence="10" id="KW-1185">Reference proteome</keyword>
<dbReference type="AlphaFoldDB" id="A0A4R7KCB4"/>
<proteinExistence type="inferred from homology"/>
<keyword evidence="6" id="KW-0119">Carbohydrate metabolism</keyword>
<name>A0A4R7KCB4_9CLOT</name>
<organism evidence="9 10">
    <name type="scientific">Fonticella tunisiensis</name>
    <dbReference type="NCBI Taxonomy" id="1096341"/>
    <lineage>
        <taxon>Bacteria</taxon>
        <taxon>Bacillati</taxon>
        <taxon>Bacillota</taxon>
        <taxon>Clostridia</taxon>
        <taxon>Eubacteriales</taxon>
        <taxon>Clostridiaceae</taxon>
        <taxon>Fonticella</taxon>
    </lineage>
</organism>
<comment type="caution">
    <text evidence="9">The sequence shown here is derived from an EMBL/GenBank/DDBJ whole genome shotgun (WGS) entry which is preliminary data.</text>
</comment>
<keyword evidence="4" id="KW-0418">Kinase</keyword>
<evidence type="ECO:0000256" key="2">
    <source>
        <dbReference type="ARBA" id="ARBA00022679"/>
    </source>
</evidence>
<keyword evidence="5" id="KW-0067">ATP-binding</keyword>
<reference evidence="9 10" key="1">
    <citation type="submission" date="2019-03" db="EMBL/GenBank/DDBJ databases">
        <title>Genomic Encyclopedia of Type Strains, Phase IV (KMG-IV): sequencing the most valuable type-strain genomes for metagenomic binning, comparative biology and taxonomic classification.</title>
        <authorList>
            <person name="Goeker M."/>
        </authorList>
    </citation>
    <scope>NUCLEOTIDE SEQUENCE [LARGE SCALE GENOMIC DNA]</scope>
    <source>
        <strain evidence="9 10">DSM 24455</strain>
    </source>
</reference>
<evidence type="ECO:0000256" key="1">
    <source>
        <dbReference type="ARBA" id="ARBA00005715"/>
    </source>
</evidence>
<evidence type="ECO:0000259" key="8">
    <source>
        <dbReference type="Pfam" id="PF17042"/>
    </source>
</evidence>
<dbReference type="Pfam" id="PF17042">
    <property type="entry name" value="NBD_C"/>
    <property type="match status" value="1"/>
</dbReference>
<dbReference type="EMBL" id="SOAZ01000016">
    <property type="protein sequence ID" value="TDT51929.1"/>
    <property type="molecule type" value="Genomic_DNA"/>
</dbReference>
<feature type="domain" description="Four-carbon acid sugar kinase nucleotide binding" evidence="8">
    <location>
        <begin position="322"/>
        <end position="486"/>
    </location>
</feature>
<evidence type="ECO:0000313" key="10">
    <source>
        <dbReference type="Proteomes" id="UP000295325"/>
    </source>
</evidence>
<gene>
    <name evidence="9" type="ORF">EDD71_11612</name>
</gene>
<dbReference type="GO" id="GO:0016301">
    <property type="term" value="F:kinase activity"/>
    <property type="evidence" value="ECO:0007669"/>
    <property type="project" value="UniProtKB-KW"/>
</dbReference>
<sequence length="498" mass="55022">MIKNAVDVPVVEIKMSPFDILRGFKELFHFTENLRQPMNSSSIVAFCNKKSRKKQQNCRNIANKHAFQYWHKNCIIYICESDMLVFGTVGRNKGMDKFLIIADDFTGANDTGVQFTKRGIPTKVIFSKVENEIDCQALVVDTESRGLSGEEAYKRVKEISESVLTNSFNCVYKKVDSTLRGNIAEEVKALYEVYRPELVVFAPAYPANHRTTINGIQHISNTPVSKTEIGRDPIKPVIEDDITKLLQGSIGEKVVHVPIDSLRSGNLDFSNNEFVTFDAAQDEDLIKIVKLVGALKKKTLWVGSAGLANAIMQVNIPSIPVLGVVGSVSEVSRNQVHFAQSKGVKVVRVNIAELLRDKNLTPYIEEAVNELKQGCDTILVSSYNREDYEACIQLGSKMGISKEEISTFTQQTLGKIVENILTNAAVSGLFLTGGDTAIEVIRHINAKGSRILQEVVAGIPLMQLEGGPFHGLRVITKAGAFGEINAIDFCIQKLKEAL</sequence>
<protein>
    <submittedName>
        <fullName evidence="9">Uncharacterized protein YgbK (DUF1537 family)</fullName>
    </submittedName>
</protein>
<evidence type="ECO:0000256" key="6">
    <source>
        <dbReference type="ARBA" id="ARBA00023277"/>
    </source>
</evidence>
<dbReference type="InterPro" id="IPR042213">
    <property type="entry name" value="NBD_C_sf"/>
</dbReference>
<evidence type="ECO:0000259" key="7">
    <source>
        <dbReference type="Pfam" id="PF07005"/>
    </source>
</evidence>
<evidence type="ECO:0000313" key="9">
    <source>
        <dbReference type="EMBL" id="TDT51929.1"/>
    </source>
</evidence>
<dbReference type="Proteomes" id="UP000295325">
    <property type="component" value="Unassembled WGS sequence"/>
</dbReference>
<dbReference type="OrthoDB" id="9778478at2"/>
<comment type="similarity">
    <text evidence="1">Belongs to the four-carbon acid sugar kinase family.</text>
</comment>
<keyword evidence="2" id="KW-0808">Transferase</keyword>
<dbReference type="InterPro" id="IPR037051">
    <property type="entry name" value="4-carb_acid_sugar_kinase_N_sf"/>
</dbReference>
<evidence type="ECO:0000256" key="4">
    <source>
        <dbReference type="ARBA" id="ARBA00022777"/>
    </source>
</evidence>
<dbReference type="Pfam" id="PF07005">
    <property type="entry name" value="SBD_N"/>
    <property type="match status" value="1"/>
</dbReference>
<dbReference type="GO" id="GO:0005524">
    <property type="term" value="F:ATP binding"/>
    <property type="evidence" value="ECO:0007669"/>
    <property type="project" value="UniProtKB-KW"/>
</dbReference>